<feature type="transmembrane region" description="Helical" evidence="1">
    <location>
        <begin position="13"/>
        <end position="37"/>
    </location>
</feature>
<proteinExistence type="predicted"/>
<dbReference type="RefSeq" id="WP_129721799.1">
    <property type="nucleotide sequence ID" value="NZ_CP101808.1"/>
</dbReference>
<sequence>MINTKPFTSRFDVFYRFCLVMFYLSFVLIIPIIIYVFKKKQIYYEVNLIKTSLEKISNLMLQISPELNIYNSHEFFDNYKLRDNVQTYIDELNVLIDIYNLHIKLLRKEFLFFISKLIILKLRITDYDLLETISIKKQPQ</sequence>
<dbReference type="Proteomes" id="UP001059576">
    <property type="component" value="Chromosome"/>
</dbReference>
<organism evidence="2 3">
    <name type="scientific">Mycoplasmopsis equigenitalium</name>
    <dbReference type="NCBI Taxonomy" id="114883"/>
    <lineage>
        <taxon>Bacteria</taxon>
        <taxon>Bacillati</taxon>
        <taxon>Mycoplasmatota</taxon>
        <taxon>Mycoplasmoidales</taxon>
        <taxon>Metamycoplasmataceae</taxon>
        <taxon>Mycoplasmopsis</taxon>
    </lineage>
</organism>
<reference evidence="2" key="1">
    <citation type="submission" date="2022-07" db="EMBL/GenBank/DDBJ databases">
        <title>Complete genome of Mycoplasma equigenitalium type strain T37.</title>
        <authorList>
            <person name="Spergser J."/>
        </authorList>
    </citation>
    <scope>NUCLEOTIDE SEQUENCE</scope>
    <source>
        <strain evidence="2">T37</strain>
    </source>
</reference>
<keyword evidence="1" id="KW-1133">Transmembrane helix</keyword>
<gene>
    <name evidence="2" type="ORF">NPA09_01710</name>
</gene>
<protein>
    <submittedName>
        <fullName evidence="2">Uncharacterized protein</fullName>
    </submittedName>
</protein>
<accession>A0ABY5J6G1</accession>
<keyword evidence="3" id="KW-1185">Reference proteome</keyword>
<keyword evidence="1" id="KW-0472">Membrane</keyword>
<name>A0ABY5J6G1_9BACT</name>
<dbReference type="EMBL" id="CP101808">
    <property type="protein sequence ID" value="UUD37268.1"/>
    <property type="molecule type" value="Genomic_DNA"/>
</dbReference>
<evidence type="ECO:0000313" key="3">
    <source>
        <dbReference type="Proteomes" id="UP001059576"/>
    </source>
</evidence>
<keyword evidence="1" id="KW-0812">Transmembrane</keyword>
<evidence type="ECO:0000256" key="1">
    <source>
        <dbReference type="SAM" id="Phobius"/>
    </source>
</evidence>
<evidence type="ECO:0000313" key="2">
    <source>
        <dbReference type="EMBL" id="UUD37268.1"/>
    </source>
</evidence>